<dbReference type="InterPro" id="IPR011322">
    <property type="entry name" value="N-reg_PII-like_a/b"/>
</dbReference>
<dbReference type="Pfam" id="PF09413">
    <property type="entry name" value="DUF2007"/>
    <property type="match status" value="1"/>
</dbReference>
<name>W0F4M3_9BACT</name>
<proteinExistence type="predicted"/>
<evidence type="ECO:0000259" key="1">
    <source>
        <dbReference type="Pfam" id="PF09413"/>
    </source>
</evidence>
<keyword evidence="3" id="KW-1185">Reference proteome</keyword>
<reference evidence="2 3" key="1">
    <citation type="submission" date="2013-12" db="EMBL/GenBank/DDBJ databases">
        <authorList>
            <consortium name="DOE Joint Genome Institute"/>
            <person name="Eisen J."/>
            <person name="Huntemann M."/>
            <person name="Han J."/>
            <person name="Chen A."/>
            <person name="Kyrpides N."/>
            <person name="Mavromatis K."/>
            <person name="Markowitz V."/>
            <person name="Palaniappan K."/>
            <person name="Ivanova N."/>
            <person name="Schaumberg A."/>
            <person name="Pati A."/>
            <person name="Liolios K."/>
            <person name="Nordberg H.P."/>
            <person name="Cantor M.N."/>
            <person name="Hua S.X."/>
            <person name="Woyke T."/>
        </authorList>
    </citation>
    <scope>NUCLEOTIDE SEQUENCE [LARGE SCALE GENOMIC DNA]</scope>
    <source>
        <strain evidence="3">DSM 19437</strain>
    </source>
</reference>
<dbReference type="OrthoDB" id="8480302at2"/>
<sequence length="139" mass="15417">MNFVVAATYDNYIDAHLALGNLLSEDINCWLKDENTIAVHPGLINAIGGIKLMVAAPQIGRAVEILRTTKQQFQEQNPCPNCGSTNVEYITTPRKSSTWLATFISMVRFGGAQMAVDKVYHCFDCGFEFEDPETKKEAP</sequence>
<organism evidence="2 3">
    <name type="scientific">Niabella soli DSM 19437</name>
    <dbReference type="NCBI Taxonomy" id="929713"/>
    <lineage>
        <taxon>Bacteria</taxon>
        <taxon>Pseudomonadati</taxon>
        <taxon>Bacteroidota</taxon>
        <taxon>Chitinophagia</taxon>
        <taxon>Chitinophagales</taxon>
        <taxon>Chitinophagaceae</taxon>
        <taxon>Niabella</taxon>
    </lineage>
</organism>
<dbReference type="AlphaFoldDB" id="W0F4M3"/>
<dbReference type="SUPFAM" id="SSF54913">
    <property type="entry name" value="GlnB-like"/>
    <property type="match status" value="1"/>
</dbReference>
<dbReference type="eggNOG" id="ENOG5031EDH">
    <property type="taxonomic scope" value="Bacteria"/>
</dbReference>
<feature type="domain" description="DUF2007" evidence="1">
    <location>
        <begin position="10"/>
        <end position="68"/>
    </location>
</feature>
<evidence type="ECO:0000313" key="2">
    <source>
        <dbReference type="EMBL" id="AHF16271.1"/>
    </source>
</evidence>
<gene>
    <name evidence="2" type="ORF">NIASO_16165</name>
</gene>
<dbReference type="InterPro" id="IPR018551">
    <property type="entry name" value="DUF2007"/>
</dbReference>
<dbReference type="STRING" id="929713.NIASO_16165"/>
<accession>W0F4M3</accession>
<dbReference type="KEGG" id="nso:NIASO_16165"/>
<dbReference type="EMBL" id="CP007035">
    <property type="protein sequence ID" value="AHF16271.1"/>
    <property type="molecule type" value="Genomic_DNA"/>
</dbReference>
<protein>
    <recommendedName>
        <fullName evidence="1">DUF2007 domain-containing protein</fullName>
    </recommendedName>
</protein>
<dbReference type="RefSeq" id="WP_008587178.1">
    <property type="nucleotide sequence ID" value="NZ_CP007035.1"/>
</dbReference>
<dbReference type="Proteomes" id="UP000003586">
    <property type="component" value="Chromosome"/>
</dbReference>
<evidence type="ECO:0000313" key="3">
    <source>
        <dbReference type="Proteomes" id="UP000003586"/>
    </source>
</evidence>
<dbReference type="HOGENOM" id="CLU_130977_0_0_10"/>